<feature type="chain" id="PRO_5002175611" evidence="1">
    <location>
        <begin position="26"/>
        <end position="210"/>
    </location>
</feature>
<keyword evidence="3" id="KW-1185">Reference proteome</keyword>
<evidence type="ECO:0000313" key="2">
    <source>
        <dbReference type="EMBL" id="KIM33510.1"/>
    </source>
</evidence>
<reference evidence="2 3" key="1">
    <citation type="submission" date="2014-04" db="EMBL/GenBank/DDBJ databases">
        <authorList>
            <consortium name="DOE Joint Genome Institute"/>
            <person name="Kuo A."/>
            <person name="Zuccaro A."/>
            <person name="Kohler A."/>
            <person name="Nagy L.G."/>
            <person name="Floudas D."/>
            <person name="Copeland A."/>
            <person name="Barry K.W."/>
            <person name="Cichocki N."/>
            <person name="Veneault-Fourrey C."/>
            <person name="LaButti K."/>
            <person name="Lindquist E.A."/>
            <person name="Lipzen A."/>
            <person name="Lundell T."/>
            <person name="Morin E."/>
            <person name="Murat C."/>
            <person name="Sun H."/>
            <person name="Tunlid A."/>
            <person name="Henrissat B."/>
            <person name="Grigoriev I.V."/>
            <person name="Hibbett D.S."/>
            <person name="Martin F."/>
            <person name="Nordberg H.P."/>
            <person name="Cantor M.N."/>
            <person name="Hua S.X."/>
        </authorList>
    </citation>
    <scope>NUCLEOTIDE SEQUENCE [LARGE SCALE GENOMIC DNA]</scope>
    <source>
        <strain evidence="2 3">MAFF 305830</strain>
    </source>
</reference>
<accession>A0A0C3B9K6</accession>
<evidence type="ECO:0000313" key="3">
    <source>
        <dbReference type="Proteomes" id="UP000054097"/>
    </source>
</evidence>
<evidence type="ECO:0000256" key="1">
    <source>
        <dbReference type="SAM" id="SignalP"/>
    </source>
</evidence>
<dbReference type="AlphaFoldDB" id="A0A0C3B9K6"/>
<dbReference type="Proteomes" id="UP000054097">
    <property type="component" value="Unassembled WGS sequence"/>
</dbReference>
<dbReference type="STRING" id="933852.A0A0C3B9K6"/>
<dbReference type="OrthoDB" id="2576311at2759"/>
<reference evidence="3" key="2">
    <citation type="submission" date="2015-01" db="EMBL/GenBank/DDBJ databases">
        <title>Evolutionary Origins and Diversification of the Mycorrhizal Mutualists.</title>
        <authorList>
            <consortium name="DOE Joint Genome Institute"/>
            <consortium name="Mycorrhizal Genomics Consortium"/>
            <person name="Kohler A."/>
            <person name="Kuo A."/>
            <person name="Nagy L.G."/>
            <person name="Floudas D."/>
            <person name="Copeland A."/>
            <person name="Barry K.W."/>
            <person name="Cichocki N."/>
            <person name="Veneault-Fourrey C."/>
            <person name="LaButti K."/>
            <person name="Lindquist E.A."/>
            <person name="Lipzen A."/>
            <person name="Lundell T."/>
            <person name="Morin E."/>
            <person name="Murat C."/>
            <person name="Riley R."/>
            <person name="Ohm R."/>
            <person name="Sun H."/>
            <person name="Tunlid A."/>
            <person name="Henrissat B."/>
            <person name="Grigoriev I.V."/>
            <person name="Hibbett D.S."/>
            <person name="Martin F."/>
        </authorList>
    </citation>
    <scope>NUCLEOTIDE SEQUENCE [LARGE SCALE GENOMIC DNA]</scope>
    <source>
        <strain evidence="3">MAFF 305830</strain>
    </source>
</reference>
<organism evidence="2 3">
    <name type="scientific">Serendipita vermifera MAFF 305830</name>
    <dbReference type="NCBI Taxonomy" id="933852"/>
    <lineage>
        <taxon>Eukaryota</taxon>
        <taxon>Fungi</taxon>
        <taxon>Dikarya</taxon>
        <taxon>Basidiomycota</taxon>
        <taxon>Agaricomycotina</taxon>
        <taxon>Agaricomycetes</taxon>
        <taxon>Sebacinales</taxon>
        <taxon>Serendipitaceae</taxon>
        <taxon>Serendipita</taxon>
    </lineage>
</organism>
<feature type="signal peptide" evidence="1">
    <location>
        <begin position="1"/>
        <end position="25"/>
    </location>
</feature>
<sequence length="210" mass="20930">MFSFARTSVAVIAAVALSLTGSASAQTSDVNCVYASWASNGDSQNPCQVWATLGSKCGATFTVPALTAGSGAGNGTSPGYPAPSSGGSIPANDCQCNLVAYSLMAACSWCQDGIYSDSWPTVAQWKAGCSNFATTGVSTTVNATGINVPPFAIQAIDGPWWDPTNAQNAQATLGSSGTVTGATPGRNGAGKASMGVVASIIAIAPLYLLS</sequence>
<dbReference type="EMBL" id="KN824278">
    <property type="protein sequence ID" value="KIM33510.1"/>
    <property type="molecule type" value="Genomic_DNA"/>
</dbReference>
<protein>
    <submittedName>
        <fullName evidence="2">Uncharacterized protein</fullName>
    </submittedName>
</protein>
<gene>
    <name evidence="2" type="ORF">M408DRAFT_5990</name>
</gene>
<keyword evidence="1" id="KW-0732">Signal</keyword>
<proteinExistence type="predicted"/>
<name>A0A0C3B9K6_SERVB</name>
<dbReference type="HOGENOM" id="CLU_1267335_0_0_1"/>